<name>A0A7S8BD08_9VIRU</name>
<evidence type="ECO:0000313" key="2">
    <source>
        <dbReference type="Proteomes" id="UP001162098"/>
    </source>
</evidence>
<keyword evidence="2" id="KW-1185">Reference proteome</keyword>
<accession>A0A7S8BD08</accession>
<organism evidence="1 2">
    <name type="scientific">Medusavirus stheno T3</name>
    <dbReference type="NCBI Taxonomy" id="3069717"/>
    <lineage>
        <taxon>Viruses</taxon>
        <taxon>Varidnaviria</taxon>
        <taxon>Bamfordvirae</taxon>
        <taxon>Nucleocytoviricota</taxon>
        <taxon>Megaviricetes</taxon>
        <taxon>Mamonoviridae</taxon>
        <taxon>Medusavirus</taxon>
        <taxon>Medusavirus sthenus</taxon>
    </lineage>
</organism>
<evidence type="ECO:0000313" key="1">
    <source>
        <dbReference type="EMBL" id="QPB44334.1"/>
    </source>
</evidence>
<sequence length="156" mass="18186">MNPPHLQDIDEEIIKRLALLRKHERNELRDPLSPARVKHLVKKVARLRAARLELEMSPDEASHIVVGVLLHMAQETKERHAAARGEMPDRFYYVDEPRRYVGRDSDRTFFDAHCCNNPGDGRGFVWSTSKSDLELRPKEKKAFRRLHAAWKIKIAD</sequence>
<reference evidence="1 2" key="1">
    <citation type="submission" date="2020-09" db="EMBL/GenBank/DDBJ databases">
        <authorList>
            <person name="Zhang R."/>
            <person name="Garcia K."/>
            <person name="Ogata H."/>
        </authorList>
    </citation>
    <scope>NUCLEOTIDE SEQUENCE [LARGE SCALE GENOMIC DNA]</scope>
    <source>
        <strain evidence="2">stheno</strain>
    </source>
</reference>
<dbReference type="KEGG" id="vg:80543530"/>
<proteinExistence type="predicted"/>
<dbReference type="EMBL" id="MW018138">
    <property type="protein sequence ID" value="QPB44334.1"/>
    <property type="molecule type" value="Genomic_DNA"/>
</dbReference>
<protein>
    <submittedName>
        <fullName evidence="1">Uncharacterized protein</fullName>
    </submittedName>
</protein>
<dbReference type="Proteomes" id="UP001162098">
    <property type="component" value="Segment"/>
</dbReference>